<dbReference type="KEGG" id="bvo:Pan97_47450"/>
<evidence type="ECO:0000259" key="1">
    <source>
        <dbReference type="Pfam" id="PF09836"/>
    </source>
</evidence>
<evidence type="ECO:0000313" key="3">
    <source>
        <dbReference type="Proteomes" id="UP000318626"/>
    </source>
</evidence>
<dbReference type="RefSeq" id="WP_144976709.1">
    <property type="nucleotide sequence ID" value="NZ_CP036289.1"/>
</dbReference>
<sequence length="300" mass="33677">MTDGQPSLHSLPVLQKWMQSVITHVNGVAEGVHSPEAQEHIAVDASQIESIVTRSQRRTSAQRLEVYAHAYYARLVECLKSIYPLFAKTVGDELFDQFAITYLQQYPSRSYTLNRLGDRFPDFLEETSPTRGTDQLGFEDFLVGLAVAERSIDAIFDGRGIEQAEVFSPSQLEGISPESFAEAKFQMVPCLRLHSFPFPISNFITAIKQDTQAAIPEATPSWLALTRRDYIVRRVPLSRWEYHLLVRLTEGLSVSQSIEGAVIEVAPSEDISELLAAAFRKFTTEQFFLAMDGPAERRSG</sequence>
<dbReference type="OrthoDB" id="343356at2"/>
<feature type="domain" description="Putative DNA-binding" evidence="1">
    <location>
        <begin position="48"/>
        <end position="124"/>
    </location>
</feature>
<protein>
    <recommendedName>
        <fullName evidence="1">Putative DNA-binding domain-containing protein</fullName>
    </recommendedName>
</protein>
<dbReference type="Proteomes" id="UP000318626">
    <property type="component" value="Chromosome"/>
</dbReference>
<organism evidence="2 3">
    <name type="scientific">Bremerella volcania</name>
    <dbReference type="NCBI Taxonomy" id="2527984"/>
    <lineage>
        <taxon>Bacteria</taxon>
        <taxon>Pseudomonadati</taxon>
        <taxon>Planctomycetota</taxon>
        <taxon>Planctomycetia</taxon>
        <taxon>Pirellulales</taxon>
        <taxon>Pirellulaceae</taxon>
        <taxon>Bremerella</taxon>
    </lineage>
</organism>
<gene>
    <name evidence="2" type="ORF">Pan97_47450</name>
</gene>
<dbReference type="InterPro" id="IPR044922">
    <property type="entry name" value="DUF2063_N_sf"/>
</dbReference>
<name>A0A518CEL6_9BACT</name>
<proteinExistence type="predicted"/>
<dbReference type="InterPro" id="IPR018640">
    <property type="entry name" value="DUF2063"/>
</dbReference>
<dbReference type="EMBL" id="CP036289">
    <property type="protein sequence ID" value="QDU77672.1"/>
    <property type="molecule type" value="Genomic_DNA"/>
</dbReference>
<dbReference type="AlphaFoldDB" id="A0A518CEL6"/>
<reference evidence="3" key="1">
    <citation type="submission" date="2019-02" db="EMBL/GenBank/DDBJ databases">
        <title>Deep-cultivation of Planctomycetes and their phenomic and genomic characterization uncovers novel biology.</title>
        <authorList>
            <person name="Wiegand S."/>
            <person name="Jogler M."/>
            <person name="Boedeker C."/>
            <person name="Pinto D."/>
            <person name="Vollmers J."/>
            <person name="Rivas-Marin E."/>
            <person name="Kohn T."/>
            <person name="Peeters S.H."/>
            <person name="Heuer A."/>
            <person name="Rast P."/>
            <person name="Oberbeckmann S."/>
            <person name="Bunk B."/>
            <person name="Jeske O."/>
            <person name="Meyerdierks A."/>
            <person name="Storesund J.E."/>
            <person name="Kallscheuer N."/>
            <person name="Luecker S."/>
            <person name="Lage O.M."/>
            <person name="Pohl T."/>
            <person name="Merkel B.J."/>
            <person name="Hornburger P."/>
            <person name="Mueller R.-W."/>
            <person name="Bruemmer F."/>
            <person name="Labrenz M."/>
            <person name="Spormann A.M."/>
            <person name="Op den Camp H."/>
            <person name="Overmann J."/>
            <person name="Amann R."/>
            <person name="Jetten M.S.M."/>
            <person name="Mascher T."/>
            <person name="Medema M.H."/>
            <person name="Devos D.P."/>
            <person name="Kaster A.-K."/>
            <person name="Ovreas L."/>
            <person name="Rohde M."/>
            <person name="Galperin M.Y."/>
            <person name="Jogler C."/>
        </authorList>
    </citation>
    <scope>NUCLEOTIDE SEQUENCE [LARGE SCALE GENOMIC DNA]</scope>
    <source>
        <strain evidence="3">Pan97</strain>
    </source>
</reference>
<keyword evidence="3" id="KW-1185">Reference proteome</keyword>
<evidence type="ECO:0000313" key="2">
    <source>
        <dbReference type="EMBL" id="QDU77672.1"/>
    </source>
</evidence>
<dbReference type="Gene3D" id="1.10.150.690">
    <property type="entry name" value="DUF2063"/>
    <property type="match status" value="1"/>
</dbReference>
<accession>A0A518CEL6</accession>
<dbReference type="Pfam" id="PF09836">
    <property type="entry name" value="DUF2063"/>
    <property type="match status" value="1"/>
</dbReference>